<protein>
    <submittedName>
        <fullName evidence="6">Uncharacterized protein</fullName>
    </submittedName>
</protein>
<dbReference type="InterPro" id="IPR036640">
    <property type="entry name" value="ABC1_TM_sf"/>
</dbReference>
<evidence type="ECO:0000256" key="3">
    <source>
        <dbReference type="ARBA" id="ARBA00022840"/>
    </source>
</evidence>
<dbReference type="STRING" id="1531966.A0A0A1T934"/>
<keyword evidence="7" id="KW-1185">Reference proteome</keyword>
<sequence>MNPYFTLAVLVFAIVFWVILRAYGAIGLQLHNMRMHSDQQICSRFTEIVTGTSHLNALDWREQSHRVSQIHIDQRLVISQYQDAVTRWRMVAVDVIFCVATALSVIGSIHFGLAPYYSALLAHLVFPRIQAVSCIVDRALDMDVSLSTTGQMRIFTDEPEPIEYGDNASSAEWPEKGHIEISDVAVQYECGGSI</sequence>
<dbReference type="EMBL" id="CDHN01000001">
    <property type="protein sequence ID" value="CEJ82787.1"/>
    <property type="molecule type" value="Genomic_DNA"/>
</dbReference>
<keyword evidence="4" id="KW-1133">Transmembrane helix</keyword>
<accession>A0A0A1T934</accession>
<dbReference type="SUPFAM" id="SSF90123">
    <property type="entry name" value="ABC transporter transmembrane region"/>
    <property type="match status" value="1"/>
</dbReference>
<organism evidence="6 7">
    <name type="scientific">[Torrubiella] hemipterigena</name>
    <dbReference type="NCBI Taxonomy" id="1531966"/>
    <lineage>
        <taxon>Eukaryota</taxon>
        <taxon>Fungi</taxon>
        <taxon>Dikarya</taxon>
        <taxon>Ascomycota</taxon>
        <taxon>Pezizomycotina</taxon>
        <taxon>Sordariomycetes</taxon>
        <taxon>Hypocreomycetidae</taxon>
        <taxon>Hypocreales</taxon>
        <taxon>Clavicipitaceae</taxon>
        <taxon>Clavicipitaceae incertae sedis</taxon>
        <taxon>'Torrubiella' clade</taxon>
    </lineage>
</organism>
<evidence type="ECO:0000256" key="2">
    <source>
        <dbReference type="ARBA" id="ARBA00022741"/>
    </source>
</evidence>
<evidence type="ECO:0000313" key="7">
    <source>
        <dbReference type="Proteomes" id="UP000039046"/>
    </source>
</evidence>
<dbReference type="GO" id="GO:0005524">
    <property type="term" value="F:ATP binding"/>
    <property type="evidence" value="ECO:0007669"/>
    <property type="project" value="UniProtKB-KW"/>
</dbReference>
<evidence type="ECO:0000313" key="6">
    <source>
        <dbReference type="EMBL" id="CEJ82787.1"/>
    </source>
</evidence>
<dbReference type="Gene3D" id="1.20.1560.10">
    <property type="entry name" value="ABC transporter type 1, transmembrane domain"/>
    <property type="match status" value="1"/>
</dbReference>
<dbReference type="Proteomes" id="UP000039046">
    <property type="component" value="Unassembled WGS sequence"/>
</dbReference>
<dbReference type="AlphaFoldDB" id="A0A0A1T934"/>
<gene>
    <name evidence="6" type="ORF">VHEMI02835</name>
</gene>
<proteinExistence type="predicted"/>
<keyword evidence="3" id="KW-0067">ATP-binding</keyword>
<reference evidence="6 7" key="1">
    <citation type="journal article" date="2015" name="Genome Announc.">
        <title>Draft Genome Sequence and Gene Annotation of the Entomopathogenic Fungus Verticillium hemipterigenum.</title>
        <authorList>
            <person name="Horn F."/>
            <person name="Habel A."/>
            <person name="Scharf D.H."/>
            <person name="Dworschak J."/>
            <person name="Brakhage A.A."/>
            <person name="Guthke R."/>
            <person name="Hertweck C."/>
            <person name="Linde J."/>
        </authorList>
    </citation>
    <scope>NUCLEOTIDE SEQUENCE [LARGE SCALE GENOMIC DNA]</scope>
</reference>
<dbReference type="InterPro" id="IPR050173">
    <property type="entry name" value="ABC_transporter_C-like"/>
</dbReference>
<dbReference type="HOGENOM" id="CLU_1403338_0_0_1"/>
<evidence type="ECO:0000256" key="5">
    <source>
        <dbReference type="ARBA" id="ARBA00023136"/>
    </source>
</evidence>
<evidence type="ECO:0000256" key="1">
    <source>
        <dbReference type="ARBA" id="ARBA00022692"/>
    </source>
</evidence>
<name>A0A0A1T934_9HYPO</name>
<keyword evidence="5" id="KW-0472">Membrane</keyword>
<dbReference type="PANTHER" id="PTHR24223">
    <property type="entry name" value="ATP-BINDING CASSETTE SUB-FAMILY C"/>
    <property type="match status" value="1"/>
</dbReference>
<dbReference type="GO" id="GO:0016020">
    <property type="term" value="C:membrane"/>
    <property type="evidence" value="ECO:0007669"/>
    <property type="project" value="InterPro"/>
</dbReference>
<dbReference type="GO" id="GO:0042626">
    <property type="term" value="F:ATPase-coupled transmembrane transporter activity"/>
    <property type="evidence" value="ECO:0007669"/>
    <property type="project" value="TreeGrafter"/>
</dbReference>
<evidence type="ECO:0000256" key="4">
    <source>
        <dbReference type="ARBA" id="ARBA00022989"/>
    </source>
</evidence>
<keyword evidence="1" id="KW-0812">Transmembrane</keyword>
<keyword evidence="2" id="KW-0547">Nucleotide-binding</keyword>